<organism evidence="1 2">
    <name type="scientific">Gigaspora margarita</name>
    <dbReference type="NCBI Taxonomy" id="4874"/>
    <lineage>
        <taxon>Eukaryota</taxon>
        <taxon>Fungi</taxon>
        <taxon>Fungi incertae sedis</taxon>
        <taxon>Mucoromycota</taxon>
        <taxon>Glomeromycotina</taxon>
        <taxon>Glomeromycetes</taxon>
        <taxon>Diversisporales</taxon>
        <taxon>Gigasporaceae</taxon>
        <taxon>Gigaspora</taxon>
    </lineage>
</organism>
<protein>
    <submittedName>
        <fullName evidence="1">Uncharacterized protein</fullName>
    </submittedName>
</protein>
<sequence length="193" mass="22435">MIIKVKRKENNNSMTMEKLVKINRKCTKASIRISSSSNIISMNYVEKKELNWKYSNTNDEIVEYISGVDVDVDSVKVMQKFYMKRELFCNVVLWVVKTSKGLKENEFSKAKSWRVDIEEDKNHDEVADDFSHIDVAYNYQRYYDSGNRMEDDKIKFGSNGGEAADCRANKNGIGNEKKELPEFNTCQNLDHKS</sequence>
<accession>A0A8H3XFB8</accession>
<proteinExistence type="predicted"/>
<name>A0A8H3XFB8_GIGMA</name>
<dbReference type="Proteomes" id="UP000439903">
    <property type="component" value="Unassembled WGS sequence"/>
</dbReference>
<gene>
    <name evidence="1" type="ORF">F8M41_000827</name>
</gene>
<reference evidence="1 2" key="1">
    <citation type="journal article" date="2019" name="Environ. Microbiol.">
        <title>At the nexus of three kingdoms: the genome of the mycorrhizal fungus Gigaspora margarita provides insights into plant, endobacterial and fungal interactions.</title>
        <authorList>
            <person name="Venice F."/>
            <person name="Ghignone S."/>
            <person name="Salvioli di Fossalunga A."/>
            <person name="Amselem J."/>
            <person name="Novero M."/>
            <person name="Xianan X."/>
            <person name="Sedzielewska Toro K."/>
            <person name="Morin E."/>
            <person name="Lipzen A."/>
            <person name="Grigoriev I.V."/>
            <person name="Henrissat B."/>
            <person name="Martin F.M."/>
            <person name="Bonfante P."/>
        </authorList>
    </citation>
    <scope>NUCLEOTIDE SEQUENCE [LARGE SCALE GENOMIC DNA]</scope>
    <source>
        <strain evidence="1 2">BEG34</strain>
    </source>
</reference>
<dbReference type="EMBL" id="WTPW01001068">
    <property type="protein sequence ID" value="KAF0458973.1"/>
    <property type="molecule type" value="Genomic_DNA"/>
</dbReference>
<comment type="caution">
    <text evidence="1">The sequence shown here is derived from an EMBL/GenBank/DDBJ whole genome shotgun (WGS) entry which is preliminary data.</text>
</comment>
<evidence type="ECO:0000313" key="1">
    <source>
        <dbReference type="EMBL" id="KAF0458973.1"/>
    </source>
</evidence>
<evidence type="ECO:0000313" key="2">
    <source>
        <dbReference type="Proteomes" id="UP000439903"/>
    </source>
</evidence>
<keyword evidence="2" id="KW-1185">Reference proteome</keyword>
<dbReference type="AlphaFoldDB" id="A0A8H3XFB8"/>